<feature type="transmembrane region" description="Helical" evidence="7">
    <location>
        <begin position="217"/>
        <end position="237"/>
    </location>
</feature>
<dbReference type="InterPro" id="IPR036259">
    <property type="entry name" value="MFS_trans_sf"/>
</dbReference>
<keyword evidence="6 7" id="KW-0472">Membrane</keyword>
<dbReference type="PANTHER" id="PTHR42718">
    <property type="entry name" value="MAJOR FACILITATOR SUPERFAMILY MULTIDRUG TRANSPORTER MFSC"/>
    <property type="match status" value="1"/>
</dbReference>
<dbReference type="PANTHER" id="PTHR42718:SF46">
    <property type="entry name" value="BLR6921 PROTEIN"/>
    <property type="match status" value="1"/>
</dbReference>
<evidence type="ECO:0000256" key="1">
    <source>
        <dbReference type="ARBA" id="ARBA00004651"/>
    </source>
</evidence>
<name>A0ABS7UEP9_9ACTN</name>
<feature type="domain" description="Major facilitator superfamily (MFS) profile" evidence="8">
    <location>
        <begin position="22"/>
        <end position="468"/>
    </location>
</feature>
<feature type="transmembrane region" description="Helical" evidence="7">
    <location>
        <begin position="423"/>
        <end position="444"/>
    </location>
</feature>
<evidence type="ECO:0000256" key="2">
    <source>
        <dbReference type="ARBA" id="ARBA00022448"/>
    </source>
</evidence>
<keyword evidence="4 7" id="KW-0812">Transmembrane</keyword>
<evidence type="ECO:0000313" key="9">
    <source>
        <dbReference type="EMBL" id="MBZ5739478.1"/>
    </source>
</evidence>
<feature type="transmembrane region" description="Helical" evidence="7">
    <location>
        <begin position="321"/>
        <end position="338"/>
    </location>
</feature>
<feature type="transmembrane region" description="Helical" evidence="7">
    <location>
        <begin position="59"/>
        <end position="76"/>
    </location>
</feature>
<comment type="caution">
    <text evidence="9">The sequence shown here is derived from an EMBL/GenBank/DDBJ whole genome shotgun (WGS) entry which is preliminary data.</text>
</comment>
<keyword evidence="3" id="KW-1003">Cell membrane</keyword>
<evidence type="ECO:0000256" key="5">
    <source>
        <dbReference type="ARBA" id="ARBA00022989"/>
    </source>
</evidence>
<evidence type="ECO:0000256" key="3">
    <source>
        <dbReference type="ARBA" id="ARBA00022475"/>
    </source>
</evidence>
<gene>
    <name evidence="9" type="ORF">K8U61_14995</name>
</gene>
<feature type="transmembrane region" description="Helical" evidence="7">
    <location>
        <begin position="150"/>
        <end position="172"/>
    </location>
</feature>
<evidence type="ECO:0000256" key="7">
    <source>
        <dbReference type="SAM" id="Phobius"/>
    </source>
</evidence>
<sequence length="562" mass="57162">MSETTATSGTHAVVPSKLTAGTMLSAALAVAVAQIGLSIPAVINGYINQDLGTTSTQLTWVSDAFLVPVTLFELSFGVVGDLFGRKRLLAIGALLMAVGGLLGFFTPDGGVGVLLTGQVIAGIGAAAIFPTSIAMLAAGTHDVRTRAHAISIWAAALTGAGFISPVLAGALAEINHSGGEFASWRYAFLAMAVIAVISAVVTLVAAQNSSAPLGRSLDWPGQITIAVSLFALLYAVIQGAEDGWGSATVIGGFVLAAVFMVAFVVVERRVDRPLIQLELFANRVFTISAIVTVIGMFAYLGTAYATSIRLSAIQEYSPLKTSIGFFCLNVMGVVLFPVSTRVIERYKPGWVLAAGMGLIGIGDLVLAAIPATNMSIAAVAPPLLVVGAGFKLAVTSITVVAVNSVPTPKAGMASGATSMLRDFGLTLGPAIVGAIALTNAANAISAKVASTPSLQSALNAFYASPAEVPEEQRASVEAAVGAVQSGPLGANAVPAEVPGPDGKMIPFNPIQDVAFHALSHAYAIGYLVCGIAAVVAALIAAVFLGGRQHHEAFLEADAEPVA</sequence>
<keyword evidence="2" id="KW-0813">Transport</keyword>
<accession>A0ABS7UEP9</accession>
<feature type="transmembrane region" description="Helical" evidence="7">
    <location>
        <begin position="184"/>
        <end position="205"/>
    </location>
</feature>
<keyword evidence="5 7" id="KW-1133">Transmembrane helix</keyword>
<reference evidence="9 10" key="1">
    <citation type="submission" date="2021-09" db="EMBL/GenBank/DDBJ databases">
        <title>Whole genome sequence of Nocardioides sp. GBK3QG-3.</title>
        <authorList>
            <person name="Tuo L."/>
        </authorList>
    </citation>
    <scope>NUCLEOTIDE SEQUENCE [LARGE SCALE GENOMIC DNA]</scope>
    <source>
        <strain evidence="9 10">GBK3QG-3</strain>
    </source>
</reference>
<evidence type="ECO:0000256" key="4">
    <source>
        <dbReference type="ARBA" id="ARBA00022692"/>
    </source>
</evidence>
<proteinExistence type="predicted"/>
<feature type="transmembrane region" description="Helical" evidence="7">
    <location>
        <begin position="350"/>
        <end position="371"/>
    </location>
</feature>
<dbReference type="Proteomes" id="UP000780875">
    <property type="component" value="Unassembled WGS sequence"/>
</dbReference>
<dbReference type="PROSITE" id="PS50850">
    <property type="entry name" value="MFS"/>
    <property type="match status" value="1"/>
</dbReference>
<dbReference type="EMBL" id="JAIQZJ010000008">
    <property type="protein sequence ID" value="MBZ5739478.1"/>
    <property type="molecule type" value="Genomic_DNA"/>
</dbReference>
<feature type="transmembrane region" description="Helical" evidence="7">
    <location>
        <begin position="88"/>
        <end position="107"/>
    </location>
</feature>
<dbReference type="CDD" id="cd17321">
    <property type="entry name" value="MFS_MMR_MDR_like"/>
    <property type="match status" value="1"/>
</dbReference>
<dbReference type="InterPro" id="IPR020846">
    <property type="entry name" value="MFS_dom"/>
</dbReference>
<evidence type="ECO:0000256" key="6">
    <source>
        <dbReference type="ARBA" id="ARBA00023136"/>
    </source>
</evidence>
<protein>
    <submittedName>
        <fullName evidence="9">MFS transporter</fullName>
    </submittedName>
</protein>
<comment type="subcellular location">
    <subcellularLocation>
        <location evidence="1">Cell membrane</location>
        <topology evidence="1">Multi-pass membrane protein</topology>
    </subcellularLocation>
</comment>
<feature type="transmembrane region" description="Helical" evidence="7">
    <location>
        <begin position="279"/>
        <end position="301"/>
    </location>
</feature>
<dbReference type="SUPFAM" id="SSF103473">
    <property type="entry name" value="MFS general substrate transporter"/>
    <property type="match status" value="1"/>
</dbReference>
<dbReference type="Pfam" id="PF07690">
    <property type="entry name" value="MFS_1"/>
    <property type="match status" value="1"/>
</dbReference>
<dbReference type="Gene3D" id="1.20.1250.20">
    <property type="entry name" value="MFS general substrate transporter like domains"/>
    <property type="match status" value="2"/>
</dbReference>
<feature type="transmembrane region" description="Helical" evidence="7">
    <location>
        <begin position="523"/>
        <end position="544"/>
    </location>
</feature>
<dbReference type="InterPro" id="IPR011701">
    <property type="entry name" value="MFS"/>
</dbReference>
<dbReference type="RefSeq" id="WP_224123845.1">
    <property type="nucleotide sequence ID" value="NZ_JAIQZJ010000008.1"/>
</dbReference>
<keyword evidence="10" id="KW-1185">Reference proteome</keyword>
<feature type="transmembrane region" description="Helical" evidence="7">
    <location>
        <begin position="383"/>
        <end position="402"/>
    </location>
</feature>
<evidence type="ECO:0000259" key="8">
    <source>
        <dbReference type="PROSITE" id="PS50850"/>
    </source>
</evidence>
<feature type="transmembrane region" description="Helical" evidence="7">
    <location>
        <begin position="119"/>
        <end position="138"/>
    </location>
</feature>
<feature type="transmembrane region" description="Helical" evidence="7">
    <location>
        <begin position="26"/>
        <end position="47"/>
    </location>
</feature>
<organism evidence="9 10">
    <name type="scientific">Nocardioides mangrovi</name>
    <dbReference type="NCBI Taxonomy" id="2874580"/>
    <lineage>
        <taxon>Bacteria</taxon>
        <taxon>Bacillati</taxon>
        <taxon>Actinomycetota</taxon>
        <taxon>Actinomycetes</taxon>
        <taxon>Propionibacteriales</taxon>
        <taxon>Nocardioidaceae</taxon>
        <taxon>Nocardioides</taxon>
    </lineage>
</organism>
<feature type="transmembrane region" description="Helical" evidence="7">
    <location>
        <begin position="243"/>
        <end position="267"/>
    </location>
</feature>
<evidence type="ECO:0000313" key="10">
    <source>
        <dbReference type="Proteomes" id="UP000780875"/>
    </source>
</evidence>